<feature type="compositionally biased region" description="Acidic residues" evidence="1">
    <location>
        <begin position="220"/>
        <end position="259"/>
    </location>
</feature>
<dbReference type="AlphaFoldDB" id="A0A364L6D1"/>
<feature type="compositionally biased region" description="Basic and acidic residues" evidence="1">
    <location>
        <begin position="63"/>
        <end position="75"/>
    </location>
</feature>
<dbReference type="EMBL" id="MIKG01000015">
    <property type="protein sequence ID" value="RAO71333.1"/>
    <property type="molecule type" value="Genomic_DNA"/>
</dbReference>
<feature type="compositionally biased region" description="Polar residues" evidence="1">
    <location>
        <begin position="415"/>
        <end position="434"/>
    </location>
</feature>
<evidence type="ECO:0000313" key="2">
    <source>
        <dbReference type="EMBL" id="RAO71333.1"/>
    </source>
</evidence>
<proteinExistence type="predicted"/>
<dbReference type="OrthoDB" id="5378975at2759"/>
<feature type="compositionally biased region" description="Basic and acidic residues" evidence="1">
    <location>
        <begin position="33"/>
        <end position="49"/>
    </location>
</feature>
<accession>A0A364L6D1</accession>
<dbReference type="Proteomes" id="UP000249363">
    <property type="component" value="Unassembled WGS sequence"/>
</dbReference>
<evidence type="ECO:0000256" key="1">
    <source>
        <dbReference type="SAM" id="MobiDB-lite"/>
    </source>
</evidence>
<dbReference type="PANTHER" id="PTHR38698:SF1">
    <property type="entry name" value="FUNGAL PROTEIN"/>
    <property type="match status" value="1"/>
</dbReference>
<evidence type="ECO:0000313" key="3">
    <source>
        <dbReference type="Proteomes" id="UP000249363"/>
    </source>
</evidence>
<dbReference type="GeneID" id="63796560"/>
<feature type="region of interest" description="Disordered" evidence="1">
    <location>
        <begin position="392"/>
        <end position="445"/>
    </location>
</feature>
<dbReference type="Pfam" id="PF17104">
    <property type="entry name" value="YBL010C_LAA2"/>
    <property type="match status" value="1"/>
</dbReference>
<protein>
    <submittedName>
        <fullName evidence="2">Uncharacterized protein</fullName>
    </submittedName>
</protein>
<dbReference type="STRING" id="1196081.A0A364L6D1"/>
<comment type="caution">
    <text evidence="2">The sequence shown here is derived from an EMBL/GenBank/DDBJ whole genome shotgun (WGS) entry which is preliminary data.</text>
</comment>
<dbReference type="InterPro" id="IPR031355">
    <property type="entry name" value="YBL010C/LAA2-like"/>
</dbReference>
<reference evidence="2 3" key="1">
    <citation type="journal article" date="2017" name="Biotechnol. Biofuels">
        <title>Differential beta-glucosidase expression as a function of carbon source availability in Talaromyces amestolkiae: a genomic and proteomic approach.</title>
        <authorList>
            <person name="de Eugenio L.I."/>
            <person name="Mendez-Liter J.A."/>
            <person name="Nieto-Dominguez M."/>
            <person name="Alonso L."/>
            <person name="Gil-Munoz J."/>
            <person name="Barriuso J."/>
            <person name="Prieto A."/>
            <person name="Martinez M.J."/>
        </authorList>
    </citation>
    <scope>NUCLEOTIDE SEQUENCE [LARGE SCALE GENOMIC DNA]</scope>
    <source>
        <strain evidence="2 3">CIB</strain>
    </source>
</reference>
<dbReference type="PANTHER" id="PTHR38698">
    <property type="entry name" value="EXPRESSED PROTEIN"/>
    <property type="match status" value="1"/>
</dbReference>
<sequence>MSDSSHSSPSSHLEPPQKGPELEDPGAQESASEDDHFSDASEGQTEARSRKSSRAASPVPITRVERVDDEPRHGEVPGTSAYDKRTLDAVPDEVEIVPEGSRSRSSSRVAEPTSPGGTPIPRTMVVRVDEDPSYGEVPGTEAYDKRKADAVPDLVLKTPGDEQTSSELRGEDLDQTVPETRLFRVDSLPKEPGSPGLHAHRRSPSDALPDVIETVHDTTGDDEDEEGDDDDEFGDEFDDFEEGANAAADDDFGDFDEGFGEPVEGAVGDQPGEGETLEQPSTPLPLPPLLDFTSTASLSDLLFITNDSLDTLFPETKTVPSLPSLEAIPDSAAIFNSERSLSLWSQLVAPPPLQPPNWVKSRIRRLFLVSLGVPVDLDEILPASKQKKLILPSINPEDSSTSVRTKAIEKAKQGDATTPQNDSTTSVNSTISRQKSSRRRGQPAPPELDLFAVRRLCATTDAALGGFTDSELEQHVVSLETASTTAKDVLDYWVKKTDGLIGEKEAFEGVIENLVNHARRARK</sequence>
<dbReference type="RefSeq" id="XP_040735848.1">
    <property type="nucleotide sequence ID" value="XM_040880030.1"/>
</dbReference>
<name>A0A364L6D1_TALAM</name>
<feature type="compositionally biased region" description="Low complexity" evidence="1">
    <location>
        <begin position="1"/>
        <end position="12"/>
    </location>
</feature>
<gene>
    <name evidence="2" type="ORF">BHQ10_007345</name>
</gene>
<keyword evidence="3" id="KW-1185">Reference proteome</keyword>
<feature type="region of interest" description="Disordered" evidence="1">
    <location>
        <begin position="1"/>
        <end position="286"/>
    </location>
</feature>
<organism evidence="2 3">
    <name type="scientific">Talaromyces amestolkiae</name>
    <dbReference type="NCBI Taxonomy" id="1196081"/>
    <lineage>
        <taxon>Eukaryota</taxon>
        <taxon>Fungi</taxon>
        <taxon>Dikarya</taxon>
        <taxon>Ascomycota</taxon>
        <taxon>Pezizomycotina</taxon>
        <taxon>Eurotiomycetes</taxon>
        <taxon>Eurotiomycetidae</taxon>
        <taxon>Eurotiales</taxon>
        <taxon>Trichocomaceae</taxon>
        <taxon>Talaromyces</taxon>
        <taxon>Talaromyces sect. Talaromyces</taxon>
    </lineage>
</organism>